<keyword evidence="6" id="KW-0779">Telomere</keyword>
<evidence type="ECO:0000256" key="1">
    <source>
        <dbReference type="ARBA" id="ARBA00004574"/>
    </source>
</evidence>
<evidence type="ECO:0000256" key="8">
    <source>
        <dbReference type="ARBA" id="ARBA00023242"/>
    </source>
</evidence>
<dbReference type="RefSeq" id="XP_015262212.1">
    <property type="nucleotide sequence ID" value="XM_015406726.1"/>
</dbReference>
<dbReference type="InterPro" id="IPR036507">
    <property type="entry name" value="Telomere_rpt-bd_fac_dimer_sf"/>
</dbReference>
<evidence type="ECO:0000256" key="2">
    <source>
        <dbReference type="ARBA" id="ARBA00022454"/>
    </source>
</evidence>
<dbReference type="PANTHER" id="PTHR46833">
    <property type="entry name" value="TELOMERIC REPEAT-BINDING FACTOR 2 TERF2"/>
    <property type="match status" value="1"/>
</dbReference>
<keyword evidence="4" id="KW-0597">Phosphoprotein</keyword>
<evidence type="ECO:0000313" key="13">
    <source>
        <dbReference type="Proteomes" id="UP000694871"/>
    </source>
</evidence>
<accession>A0ABM1JL75</accession>
<name>A0ABM1JL75_GEKJA</name>
<keyword evidence="7" id="KW-0238">DNA-binding</keyword>
<dbReference type="GeneID" id="107106553"/>
<dbReference type="Pfam" id="PF08558">
    <property type="entry name" value="TRF"/>
    <property type="match status" value="1"/>
</dbReference>
<dbReference type="InterPro" id="IPR031902">
    <property type="entry name" value="TERF2_RBM"/>
</dbReference>
<keyword evidence="5" id="KW-0832">Ubl conjugation</keyword>
<dbReference type="InterPro" id="IPR001005">
    <property type="entry name" value="SANT/Myb"/>
</dbReference>
<proteinExistence type="predicted"/>
<keyword evidence="9" id="KW-0131">Cell cycle</keyword>
<sequence>MAEARGRALDEAVDRWVVLFYCHRAVQAFRAGRSQDFRQLRDILHAVLVRPLALEQRIHLQLRIVQLLSRLEENWTTDSGAEQMPFESALVFLETMKRERQLDAKVIEELRRKIKEAAVIACVKNQEFEKANRLLKMQMSKDPSIQKTRVALQSIIREKNFAHPTIWKFSFKAFQQDVLLCLEDYLDDSEPFLLEMARKNLADTEAPRLSPLGAASEELVVSEDTEEATGSAGAKKDRSTGRSSRDLTKPLKEGEARGRKEERTEALAGASDGDARLPPPVEEVPVSEPERATDERVAAASQRAEPPGVSGREEPPPALETPEAVGRYPHRRPAFHTLPALREAFKALCDSADADAAFAKLDETDWACPKQISVPHRAKRCREEEEAPPGSPPSFQKAKCLVTISRLVQGSETVCSCDLCASPEASPEPPGTPVARPADAETPTSPRSAQFSRLSKRSVGEEKETWSGEDELFERMSSGGESTNTSVMSAAKKQKWTSEETEWIRAGVKKFGEGNWKAIFKAYRFKKRTPVMIKDRWRTMKKLGLN</sequence>
<dbReference type="PROSITE" id="PS51294">
    <property type="entry name" value="HTH_MYB"/>
    <property type="match status" value="1"/>
</dbReference>
<keyword evidence="13" id="KW-1185">Reference proteome</keyword>
<evidence type="ECO:0000313" key="14">
    <source>
        <dbReference type="RefSeq" id="XP_015262212.1"/>
    </source>
</evidence>
<dbReference type="CDD" id="cd11660">
    <property type="entry name" value="SANT_TRF"/>
    <property type="match status" value="1"/>
</dbReference>
<keyword evidence="2" id="KW-0158">Chromosome</keyword>
<dbReference type="InterPro" id="IPR009057">
    <property type="entry name" value="Homeodomain-like_sf"/>
</dbReference>
<keyword evidence="3" id="KW-1017">Isopeptide bond</keyword>
<evidence type="ECO:0000256" key="7">
    <source>
        <dbReference type="ARBA" id="ARBA00023125"/>
    </source>
</evidence>
<dbReference type="Proteomes" id="UP000694871">
    <property type="component" value="Unplaced"/>
</dbReference>
<dbReference type="PROSITE" id="PS50090">
    <property type="entry name" value="MYB_LIKE"/>
    <property type="match status" value="1"/>
</dbReference>
<gene>
    <name evidence="14" type="primary">TERF2</name>
</gene>
<evidence type="ECO:0000259" key="11">
    <source>
        <dbReference type="PROSITE" id="PS50090"/>
    </source>
</evidence>
<evidence type="ECO:0000256" key="4">
    <source>
        <dbReference type="ARBA" id="ARBA00022553"/>
    </source>
</evidence>
<feature type="compositionally biased region" description="Basic and acidic residues" evidence="10">
    <location>
        <begin position="234"/>
        <end position="265"/>
    </location>
</feature>
<dbReference type="InterPro" id="IPR030657">
    <property type="entry name" value="TERF2"/>
</dbReference>
<feature type="region of interest" description="Disordered" evidence="10">
    <location>
        <begin position="208"/>
        <end position="324"/>
    </location>
</feature>
<dbReference type="InterPro" id="IPR017930">
    <property type="entry name" value="Myb_dom"/>
</dbReference>
<dbReference type="Gene3D" id="1.25.40.210">
    <property type="entry name" value="Telomere repeat-binding factor, dimerisation domain"/>
    <property type="match status" value="1"/>
</dbReference>
<dbReference type="PIRSF" id="PIRSF038016">
    <property type="entry name" value="Telomere_bd-1_Pin2"/>
    <property type="match status" value="1"/>
</dbReference>
<feature type="compositionally biased region" description="Basic and acidic residues" evidence="10">
    <location>
        <begin position="288"/>
        <end position="297"/>
    </location>
</feature>
<organism evidence="13 14">
    <name type="scientific">Gekko japonicus</name>
    <name type="common">Schlegel's Japanese gecko</name>
    <dbReference type="NCBI Taxonomy" id="146911"/>
    <lineage>
        <taxon>Eukaryota</taxon>
        <taxon>Metazoa</taxon>
        <taxon>Chordata</taxon>
        <taxon>Craniata</taxon>
        <taxon>Vertebrata</taxon>
        <taxon>Euteleostomi</taxon>
        <taxon>Lepidosauria</taxon>
        <taxon>Squamata</taxon>
        <taxon>Bifurcata</taxon>
        <taxon>Gekkota</taxon>
        <taxon>Gekkonidae</taxon>
        <taxon>Gekkoninae</taxon>
        <taxon>Gekko</taxon>
    </lineage>
</organism>
<feature type="domain" description="Myb-like" evidence="11">
    <location>
        <begin position="488"/>
        <end position="541"/>
    </location>
</feature>
<evidence type="ECO:0000259" key="12">
    <source>
        <dbReference type="PROSITE" id="PS51294"/>
    </source>
</evidence>
<dbReference type="SUPFAM" id="SSF63600">
    <property type="entry name" value="Telomeric repeat binding factor (TRF) dimerisation domain"/>
    <property type="match status" value="1"/>
</dbReference>
<dbReference type="Pfam" id="PF16772">
    <property type="entry name" value="TERF2_RBM"/>
    <property type="match status" value="1"/>
</dbReference>
<comment type="subcellular location">
    <subcellularLocation>
        <location evidence="1">Chromosome</location>
        <location evidence="1">Telomere</location>
    </subcellularLocation>
</comment>
<evidence type="ECO:0000256" key="6">
    <source>
        <dbReference type="ARBA" id="ARBA00022895"/>
    </source>
</evidence>
<evidence type="ECO:0000256" key="5">
    <source>
        <dbReference type="ARBA" id="ARBA00022843"/>
    </source>
</evidence>
<dbReference type="PANTHER" id="PTHR46833:SF1">
    <property type="entry name" value="TELOMERIC REPEAT-BINDING FACTOR 2"/>
    <property type="match status" value="1"/>
</dbReference>
<evidence type="ECO:0000256" key="10">
    <source>
        <dbReference type="SAM" id="MobiDB-lite"/>
    </source>
</evidence>
<feature type="compositionally biased region" description="Polar residues" evidence="10">
    <location>
        <begin position="442"/>
        <end position="453"/>
    </location>
</feature>
<feature type="compositionally biased region" description="Polar residues" evidence="10">
    <location>
        <begin position="479"/>
        <end position="488"/>
    </location>
</feature>
<keyword evidence="8" id="KW-0539">Nucleus</keyword>
<feature type="region of interest" description="Disordered" evidence="10">
    <location>
        <begin position="422"/>
        <end position="493"/>
    </location>
</feature>
<reference evidence="14" key="1">
    <citation type="submission" date="2025-08" db="UniProtKB">
        <authorList>
            <consortium name="RefSeq"/>
        </authorList>
    </citation>
    <scope>IDENTIFICATION</scope>
</reference>
<evidence type="ECO:0000256" key="3">
    <source>
        <dbReference type="ARBA" id="ARBA00022499"/>
    </source>
</evidence>
<evidence type="ECO:0000256" key="9">
    <source>
        <dbReference type="ARBA" id="ARBA00023306"/>
    </source>
</evidence>
<dbReference type="InterPro" id="IPR017357">
    <property type="entry name" value="TERF1/2"/>
</dbReference>
<dbReference type="Gene3D" id="1.10.10.60">
    <property type="entry name" value="Homeodomain-like"/>
    <property type="match status" value="1"/>
</dbReference>
<dbReference type="InterPro" id="IPR013867">
    <property type="entry name" value="Telomere_rpt-bd_fac_dimer_dom"/>
</dbReference>
<dbReference type="SUPFAM" id="SSF46689">
    <property type="entry name" value="Homeodomain-like"/>
    <property type="match status" value="1"/>
</dbReference>
<dbReference type="SMART" id="SM00717">
    <property type="entry name" value="SANT"/>
    <property type="match status" value="1"/>
</dbReference>
<dbReference type="Pfam" id="PF00249">
    <property type="entry name" value="Myb_DNA-binding"/>
    <property type="match status" value="1"/>
</dbReference>
<feature type="domain" description="HTH myb-type" evidence="12">
    <location>
        <begin position="488"/>
        <end position="545"/>
    </location>
</feature>
<protein>
    <submittedName>
        <fullName evidence="14">Telomeric repeat-binding factor 2</fullName>
    </submittedName>
</protein>